<accession>A0A843WKB2</accession>
<dbReference type="InterPro" id="IPR046848">
    <property type="entry name" value="E_motif"/>
</dbReference>
<dbReference type="InterPro" id="IPR002885">
    <property type="entry name" value="PPR_rpt"/>
</dbReference>
<name>A0A843WKB2_COLES</name>
<feature type="repeat" description="PPR" evidence="2">
    <location>
        <begin position="227"/>
        <end position="261"/>
    </location>
</feature>
<sequence>MLWLWNCPPPSAAAIHFSSIPISFFLFLLPRAVRGRPATALQAQRPLSSAASLPTSPDTSSSSAFDLLLRGCRNPRQSRLVHSLMVTSGALHGSAFLASRLVSVYSRIGHLANARAVFLGAVEGGNCVLWNSVLRMYLSHGHHGEALVLYCRMRRLGVLPDGFTFPIIVRCCASIGSPALCKAVHAHAVAAGYSSHLHVDNELVLMYGGTGNMDVAQQVFESMTVRNVISWNTLLSGFSVNQDSLAASNAFRMMEREGYEPNAVTWTSLLSAHARCGENGNVLKLFSKMRARGVAPTPESVSVALAVCTNMGASNDGKVIHSFVIRDGVEDYVFVRNSLICFYGRLGNREDAEHLFLRTKVKTLVSWNALISCYAGVGLYDKAYEVFLQLEGMSDIRPNLVSWSAVIGGFAAGGKVEQSLQLFRQMQGAGIGPNAVTVVTILSACAETSALSLGYGVNGFAENALRTFHDLINAGFVPDGISFVAVLSACGYAGYVTEGRWLFDQMICKYKLSPWMEHYACMVDLLGRAGLLEEAKQLLEKMPFKPNICVWGALLNSCRIYRNTQIAEEAVSHIFALELETAGTHMILSNIYASCGRWDDSASMRVLTKEKGLKKRAGQSWIELKKRIYTFSAGFTLPPEMENIYIVLEELNHLVRSEEQTVAYDQLSPYLT</sequence>
<dbReference type="InterPro" id="IPR011990">
    <property type="entry name" value="TPR-like_helical_dom_sf"/>
</dbReference>
<keyword evidence="4" id="KW-1185">Reference proteome</keyword>
<protein>
    <recommendedName>
        <fullName evidence="5">Pentatricopeptide repeat-containing protein</fullName>
    </recommendedName>
</protein>
<organism evidence="3 4">
    <name type="scientific">Colocasia esculenta</name>
    <name type="common">Wild taro</name>
    <name type="synonym">Arum esculentum</name>
    <dbReference type="NCBI Taxonomy" id="4460"/>
    <lineage>
        <taxon>Eukaryota</taxon>
        <taxon>Viridiplantae</taxon>
        <taxon>Streptophyta</taxon>
        <taxon>Embryophyta</taxon>
        <taxon>Tracheophyta</taxon>
        <taxon>Spermatophyta</taxon>
        <taxon>Magnoliopsida</taxon>
        <taxon>Liliopsida</taxon>
        <taxon>Araceae</taxon>
        <taxon>Aroideae</taxon>
        <taxon>Colocasieae</taxon>
        <taxon>Colocasia</taxon>
    </lineage>
</organism>
<dbReference type="Proteomes" id="UP000652761">
    <property type="component" value="Unassembled WGS sequence"/>
</dbReference>
<dbReference type="PANTHER" id="PTHR47926:SF347">
    <property type="entry name" value="PENTATRICOPEPTIDE REPEAT-CONTAINING PROTEIN"/>
    <property type="match status" value="1"/>
</dbReference>
<dbReference type="Gene3D" id="1.25.40.10">
    <property type="entry name" value="Tetratricopeptide repeat domain"/>
    <property type="match status" value="4"/>
</dbReference>
<dbReference type="EMBL" id="NMUH01004038">
    <property type="protein sequence ID" value="MQM08136.1"/>
    <property type="molecule type" value="Genomic_DNA"/>
</dbReference>
<dbReference type="Pfam" id="PF20431">
    <property type="entry name" value="E_motif"/>
    <property type="match status" value="1"/>
</dbReference>
<dbReference type="GO" id="GO:0003723">
    <property type="term" value="F:RNA binding"/>
    <property type="evidence" value="ECO:0007669"/>
    <property type="project" value="InterPro"/>
</dbReference>
<dbReference type="FunFam" id="1.25.40.10:FF:000393">
    <property type="entry name" value="Pentatricopeptide repeat-containing protein At1g20230"/>
    <property type="match status" value="1"/>
</dbReference>
<dbReference type="PROSITE" id="PS51375">
    <property type="entry name" value="PPR"/>
    <property type="match status" value="5"/>
</dbReference>
<dbReference type="InterPro" id="IPR046960">
    <property type="entry name" value="PPR_At4g14850-like_plant"/>
</dbReference>
<dbReference type="NCBIfam" id="TIGR00756">
    <property type="entry name" value="PPR"/>
    <property type="match status" value="5"/>
</dbReference>
<feature type="repeat" description="PPR" evidence="2">
    <location>
        <begin position="262"/>
        <end position="296"/>
    </location>
</feature>
<keyword evidence="1" id="KW-0677">Repeat</keyword>
<feature type="repeat" description="PPR" evidence="2">
    <location>
        <begin position="399"/>
        <end position="433"/>
    </location>
</feature>
<evidence type="ECO:0000256" key="2">
    <source>
        <dbReference type="PROSITE-ProRule" id="PRU00708"/>
    </source>
</evidence>
<dbReference type="FunFam" id="1.25.40.10:FF:000090">
    <property type="entry name" value="Pentatricopeptide repeat-containing protein, chloroplastic"/>
    <property type="match status" value="1"/>
</dbReference>
<dbReference type="Pfam" id="PF01535">
    <property type="entry name" value="PPR"/>
    <property type="match status" value="3"/>
</dbReference>
<feature type="repeat" description="PPR" evidence="2">
    <location>
        <begin position="363"/>
        <end position="398"/>
    </location>
</feature>
<evidence type="ECO:0008006" key="5">
    <source>
        <dbReference type="Google" id="ProtNLM"/>
    </source>
</evidence>
<dbReference type="Pfam" id="PF13041">
    <property type="entry name" value="PPR_2"/>
    <property type="match status" value="3"/>
</dbReference>
<dbReference type="OrthoDB" id="881013at2759"/>
<evidence type="ECO:0000256" key="1">
    <source>
        <dbReference type="ARBA" id="ARBA00022737"/>
    </source>
</evidence>
<dbReference type="PANTHER" id="PTHR47926">
    <property type="entry name" value="PENTATRICOPEPTIDE REPEAT-CONTAINING PROTEIN"/>
    <property type="match status" value="1"/>
</dbReference>
<evidence type="ECO:0000313" key="3">
    <source>
        <dbReference type="EMBL" id="MQM08136.1"/>
    </source>
</evidence>
<comment type="caution">
    <text evidence="3">The sequence shown here is derived from an EMBL/GenBank/DDBJ whole genome shotgun (WGS) entry which is preliminary data.</text>
</comment>
<dbReference type="FunFam" id="1.25.40.10:FF:000344">
    <property type="entry name" value="Pentatricopeptide repeat-containing protein"/>
    <property type="match status" value="1"/>
</dbReference>
<reference evidence="3" key="1">
    <citation type="submission" date="2017-07" db="EMBL/GenBank/DDBJ databases">
        <title>Taro Niue Genome Assembly and Annotation.</title>
        <authorList>
            <person name="Atibalentja N."/>
            <person name="Keating K."/>
            <person name="Fields C.J."/>
        </authorList>
    </citation>
    <scope>NUCLEOTIDE SEQUENCE</scope>
    <source>
        <strain evidence="3">Niue_2</strain>
        <tissue evidence="3">Leaf</tissue>
    </source>
</reference>
<proteinExistence type="predicted"/>
<feature type="repeat" description="PPR" evidence="2">
    <location>
        <begin position="126"/>
        <end position="160"/>
    </location>
</feature>
<evidence type="ECO:0000313" key="4">
    <source>
        <dbReference type="Proteomes" id="UP000652761"/>
    </source>
</evidence>
<dbReference type="GO" id="GO:0009451">
    <property type="term" value="P:RNA modification"/>
    <property type="evidence" value="ECO:0007669"/>
    <property type="project" value="InterPro"/>
</dbReference>
<gene>
    <name evidence="3" type="ORF">Taro_040989</name>
</gene>
<dbReference type="AlphaFoldDB" id="A0A843WKB2"/>